<dbReference type="InterPro" id="IPR019833">
    <property type="entry name" value="Mn/Fe_SOD_BS"/>
</dbReference>
<dbReference type="RefSeq" id="WP_324717321.1">
    <property type="nucleotide sequence ID" value="NZ_CP141615.1"/>
</dbReference>
<dbReference type="PANTHER" id="PTHR11404">
    <property type="entry name" value="SUPEROXIDE DISMUTASE 2"/>
    <property type="match status" value="1"/>
</dbReference>
<evidence type="ECO:0000256" key="1">
    <source>
        <dbReference type="ARBA" id="ARBA00008714"/>
    </source>
</evidence>
<sequence>MSEKDQTGRYLVAREAGAVKTVVQEVAPPPKPAPPVAPAPPGPLQLPRAAALSGEVPIGGHRLPPLPYPYDALEPYISARIMQLHHDVHHRTCVEELNRAELALQQARRLGNFQQARWWEQALAFHGSGHFLHSLFWLNMAPSGGGVPADPALRAAIDVAFGSFAAFQAQFSAAANQVEGSGWALLVWSPAAGRLEILQAQNHPWWSQWGALPLLVLDVWEHAYYLQYESRRARYVEMWWHVVNWADVAARLAMVRSVALPPRAGYPPVS</sequence>
<dbReference type="Proteomes" id="UP001332192">
    <property type="component" value="Chromosome"/>
</dbReference>
<organism evidence="7 8">
    <name type="scientific">Carboxydichorda subterranea</name>
    <dbReference type="NCBI Taxonomy" id="3109565"/>
    <lineage>
        <taxon>Bacteria</taxon>
        <taxon>Bacillati</taxon>
        <taxon>Bacillota</taxon>
        <taxon>Limnochordia</taxon>
        <taxon>Limnochordales</taxon>
        <taxon>Geochordaceae</taxon>
        <taxon>Carboxydichorda</taxon>
    </lineage>
</organism>
<reference evidence="7 8" key="1">
    <citation type="journal article" date="2024" name="Front. Microbiol.">
        <title>Novel thermophilic genera Geochorda gen. nov. and Carboxydochorda gen. nov. from the deep terrestrial subsurface reveal the ecophysiological diversity in the class Limnochordia.</title>
        <authorList>
            <person name="Karnachuk O.V."/>
            <person name="Lukina A.P."/>
            <person name="Avakyan M.R."/>
            <person name="Kadnikov V.V."/>
            <person name="Begmatov S."/>
            <person name="Beletsky A.V."/>
            <person name="Vlasova K.G."/>
            <person name="Novikov A.A."/>
            <person name="Shcherbakova V.A."/>
            <person name="Mardanov A.V."/>
            <person name="Ravin N.V."/>
        </authorList>
    </citation>
    <scope>NUCLEOTIDE SEQUENCE [LARGE SCALE GENOMIC DNA]</scope>
    <source>
        <strain evidence="7 8">L945</strain>
    </source>
</reference>
<dbReference type="SUPFAM" id="SSF54719">
    <property type="entry name" value="Fe,Mn superoxide dismutase (SOD), C-terminal domain"/>
    <property type="match status" value="1"/>
</dbReference>
<evidence type="ECO:0000256" key="2">
    <source>
        <dbReference type="ARBA" id="ARBA00012682"/>
    </source>
</evidence>
<protein>
    <recommendedName>
        <fullName evidence="2">superoxide dismutase</fullName>
        <ecNumber evidence="2">1.15.1.1</ecNumber>
    </recommendedName>
</protein>
<comment type="similarity">
    <text evidence="1">Belongs to the iron/manganese superoxide dismutase family.</text>
</comment>
<dbReference type="PROSITE" id="PS00088">
    <property type="entry name" value="SOD_MN"/>
    <property type="match status" value="1"/>
</dbReference>
<accession>A0ABZ1BZQ7</accession>
<dbReference type="PANTHER" id="PTHR11404:SF6">
    <property type="entry name" value="SUPEROXIDE DISMUTASE [MN], MITOCHONDRIAL"/>
    <property type="match status" value="1"/>
</dbReference>
<evidence type="ECO:0000256" key="4">
    <source>
        <dbReference type="ARBA" id="ARBA00023002"/>
    </source>
</evidence>
<proteinExistence type="inferred from homology"/>
<dbReference type="Gene3D" id="3.55.40.20">
    <property type="entry name" value="Iron/manganese superoxide dismutase, C-terminal domain"/>
    <property type="match status" value="1"/>
</dbReference>
<keyword evidence="4 7" id="KW-0560">Oxidoreductase</keyword>
<dbReference type="SUPFAM" id="SSF46609">
    <property type="entry name" value="Fe,Mn superoxide dismutase (SOD), N-terminal domain"/>
    <property type="match status" value="1"/>
</dbReference>
<evidence type="ECO:0000259" key="5">
    <source>
        <dbReference type="Pfam" id="PF00081"/>
    </source>
</evidence>
<evidence type="ECO:0000256" key="3">
    <source>
        <dbReference type="ARBA" id="ARBA00022723"/>
    </source>
</evidence>
<dbReference type="InterPro" id="IPR019832">
    <property type="entry name" value="Mn/Fe_SOD_C"/>
</dbReference>
<dbReference type="EMBL" id="CP141615">
    <property type="protein sequence ID" value="WRP18050.1"/>
    <property type="molecule type" value="Genomic_DNA"/>
</dbReference>
<feature type="domain" description="Manganese/iron superoxide dismutase N-terminal" evidence="5">
    <location>
        <begin position="61"/>
        <end position="141"/>
    </location>
</feature>
<dbReference type="EC" id="1.15.1.1" evidence="2"/>
<keyword evidence="3" id="KW-0479">Metal-binding</keyword>
<feature type="domain" description="Manganese/iron superoxide dismutase C-terminal" evidence="6">
    <location>
        <begin position="152"/>
        <end position="251"/>
    </location>
</feature>
<dbReference type="InterPro" id="IPR036314">
    <property type="entry name" value="SOD_C_sf"/>
</dbReference>
<gene>
    <name evidence="7" type="ORF">U7230_03310</name>
</gene>
<dbReference type="PRINTS" id="PR01703">
    <property type="entry name" value="MNSODISMTASE"/>
</dbReference>
<dbReference type="InterPro" id="IPR001189">
    <property type="entry name" value="Mn/Fe_SOD"/>
</dbReference>
<dbReference type="Pfam" id="PF00081">
    <property type="entry name" value="Sod_Fe_N"/>
    <property type="match status" value="1"/>
</dbReference>
<dbReference type="InterPro" id="IPR019831">
    <property type="entry name" value="Mn/Fe_SOD_N"/>
</dbReference>
<evidence type="ECO:0000313" key="7">
    <source>
        <dbReference type="EMBL" id="WRP18050.1"/>
    </source>
</evidence>
<evidence type="ECO:0000259" key="6">
    <source>
        <dbReference type="Pfam" id="PF02777"/>
    </source>
</evidence>
<dbReference type="InterPro" id="IPR036324">
    <property type="entry name" value="Mn/Fe_SOD_N_sf"/>
</dbReference>
<dbReference type="Gene3D" id="1.10.287.990">
    <property type="entry name" value="Fe,Mn superoxide dismutase (SOD) domain"/>
    <property type="match status" value="1"/>
</dbReference>
<dbReference type="Pfam" id="PF02777">
    <property type="entry name" value="Sod_Fe_C"/>
    <property type="match status" value="1"/>
</dbReference>
<name>A0ABZ1BZQ7_9FIRM</name>
<dbReference type="InterPro" id="IPR050265">
    <property type="entry name" value="Fe/Mn_Superoxide_Dismutase"/>
</dbReference>
<evidence type="ECO:0000313" key="8">
    <source>
        <dbReference type="Proteomes" id="UP001332192"/>
    </source>
</evidence>
<keyword evidence="8" id="KW-1185">Reference proteome</keyword>
<dbReference type="GO" id="GO:0004784">
    <property type="term" value="F:superoxide dismutase activity"/>
    <property type="evidence" value="ECO:0007669"/>
    <property type="project" value="UniProtKB-EC"/>
</dbReference>